<keyword evidence="3" id="KW-1185">Reference proteome</keyword>
<gene>
    <name evidence="2" type="ordered locus">BMA3348</name>
</gene>
<feature type="region of interest" description="Disordered" evidence="1">
    <location>
        <begin position="63"/>
        <end position="91"/>
    </location>
</feature>
<dbReference type="KEGG" id="bma:BMA3348"/>
<evidence type="ECO:0000313" key="3">
    <source>
        <dbReference type="Proteomes" id="UP000006693"/>
    </source>
</evidence>
<dbReference type="EMBL" id="CP000010">
    <property type="protein sequence ID" value="AAU48597.1"/>
    <property type="molecule type" value="Genomic_DNA"/>
</dbReference>
<evidence type="ECO:0000256" key="1">
    <source>
        <dbReference type="SAM" id="MobiDB-lite"/>
    </source>
</evidence>
<feature type="compositionally biased region" description="Polar residues" evidence="1">
    <location>
        <begin position="1"/>
        <end position="11"/>
    </location>
</feature>
<protein>
    <submittedName>
        <fullName evidence="2">Uncharacterized protein</fullName>
    </submittedName>
</protein>
<reference evidence="2 3" key="1">
    <citation type="journal article" date="2004" name="Proc. Natl. Acad. Sci. U.S.A.">
        <title>Structural flexibility in the Burkholderia mallei genome.</title>
        <authorList>
            <person name="Nierman W.C."/>
            <person name="DeShazer D."/>
            <person name="Kim H.S."/>
            <person name="Tettelin H."/>
            <person name="Nelson K.E."/>
            <person name="Feldblyum T."/>
            <person name="Ulrich R.L."/>
            <person name="Ronning C.M."/>
            <person name="Brinkac L.M."/>
            <person name="Daugherty S.C."/>
            <person name="Davidsen T.D."/>
            <person name="Deboy R.T."/>
            <person name="Dimitrov G."/>
            <person name="Dodson R.J."/>
            <person name="Durkin A.S."/>
            <person name="Gwinn M.L."/>
            <person name="Haft D.H."/>
            <person name="Khouri H."/>
            <person name="Kolonay J.F."/>
            <person name="Madupu R."/>
            <person name="Mohammoud Y."/>
            <person name="Nelson W.C."/>
            <person name="Radune D."/>
            <person name="Romero C.M."/>
            <person name="Sarria S."/>
            <person name="Selengut J."/>
            <person name="Shamblin C."/>
            <person name="Sullivan S.A."/>
            <person name="White O."/>
            <person name="Yu Y."/>
            <person name="Zafar N."/>
            <person name="Zhou L."/>
            <person name="Fraser C.M."/>
        </authorList>
    </citation>
    <scope>NUCLEOTIDE SEQUENCE [LARGE SCALE GENOMIC DNA]</scope>
    <source>
        <strain evidence="2 3">ATCC 23344</strain>
    </source>
</reference>
<accession>A0A0H2WGS6</accession>
<dbReference type="HOGENOM" id="CLU_2421287_0_0_4"/>
<name>A0A0H2WGS6_BURMA</name>
<proteinExistence type="predicted"/>
<evidence type="ECO:0000313" key="2">
    <source>
        <dbReference type="EMBL" id="AAU48597.1"/>
    </source>
</evidence>
<sequence>MPVAFPQSSSPPAACKPYKKSLQRGSITVSRAGASRTHGEDARSIARIVSLLDVKYRCASVHRATRAQAGPRSRGEPLGPSRSCMRKLKMA</sequence>
<dbReference type="Proteomes" id="UP000006693">
    <property type="component" value="Chromosome 1"/>
</dbReference>
<feature type="region of interest" description="Disordered" evidence="1">
    <location>
        <begin position="1"/>
        <end position="40"/>
    </location>
</feature>
<organism evidence="2 3">
    <name type="scientific">Burkholderia mallei (strain ATCC 23344)</name>
    <dbReference type="NCBI Taxonomy" id="243160"/>
    <lineage>
        <taxon>Bacteria</taxon>
        <taxon>Pseudomonadati</taxon>
        <taxon>Pseudomonadota</taxon>
        <taxon>Betaproteobacteria</taxon>
        <taxon>Burkholderiales</taxon>
        <taxon>Burkholderiaceae</taxon>
        <taxon>Burkholderia</taxon>
        <taxon>pseudomallei group</taxon>
    </lineage>
</organism>
<dbReference type="AlphaFoldDB" id="A0A0H2WGS6"/>